<gene>
    <name evidence="2" type="ORF">C8Q71DRAFT_817828</name>
</gene>
<reference evidence="2 3" key="1">
    <citation type="journal article" date="2021" name="Environ. Microbiol.">
        <title>Gene family expansions and transcriptome signatures uncover fungal adaptations to wood decay.</title>
        <authorList>
            <person name="Hage H."/>
            <person name="Miyauchi S."/>
            <person name="Viragh M."/>
            <person name="Drula E."/>
            <person name="Min B."/>
            <person name="Chaduli D."/>
            <person name="Navarro D."/>
            <person name="Favel A."/>
            <person name="Norest M."/>
            <person name="Lesage-Meessen L."/>
            <person name="Balint B."/>
            <person name="Merenyi Z."/>
            <person name="de Eugenio L."/>
            <person name="Morin E."/>
            <person name="Martinez A.T."/>
            <person name="Baldrian P."/>
            <person name="Stursova M."/>
            <person name="Martinez M.J."/>
            <person name="Novotny C."/>
            <person name="Magnuson J.K."/>
            <person name="Spatafora J.W."/>
            <person name="Maurice S."/>
            <person name="Pangilinan J."/>
            <person name="Andreopoulos W."/>
            <person name="LaButti K."/>
            <person name="Hundley H."/>
            <person name="Na H."/>
            <person name="Kuo A."/>
            <person name="Barry K."/>
            <person name="Lipzen A."/>
            <person name="Henrissat B."/>
            <person name="Riley R."/>
            <person name="Ahrendt S."/>
            <person name="Nagy L.G."/>
            <person name="Grigoriev I.V."/>
            <person name="Martin F."/>
            <person name="Rosso M.N."/>
        </authorList>
    </citation>
    <scope>NUCLEOTIDE SEQUENCE [LARGE SCALE GENOMIC DNA]</scope>
    <source>
        <strain evidence="2 3">CIRM-BRFM 1785</strain>
    </source>
</reference>
<feature type="compositionally biased region" description="Low complexity" evidence="1">
    <location>
        <begin position="476"/>
        <end position="490"/>
    </location>
</feature>
<proteinExistence type="predicted"/>
<evidence type="ECO:0000256" key="1">
    <source>
        <dbReference type="SAM" id="MobiDB-lite"/>
    </source>
</evidence>
<comment type="caution">
    <text evidence="2">The sequence shown here is derived from an EMBL/GenBank/DDBJ whole genome shotgun (WGS) entry which is preliminary data.</text>
</comment>
<feature type="compositionally biased region" description="Pro residues" evidence="1">
    <location>
        <begin position="166"/>
        <end position="176"/>
    </location>
</feature>
<evidence type="ECO:0000313" key="2">
    <source>
        <dbReference type="EMBL" id="KAH9830109.1"/>
    </source>
</evidence>
<feature type="compositionally biased region" description="Pro residues" evidence="1">
    <location>
        <begin position="390"/>
        <end position="406"/>
    </location>
</feature>
<feature type="region of interest" description="Disordered" evidence="1">
    <location>
        <begin position="582"/>
        <end position="659"/>
    </location>
</feature>
<feature type="compositionally biased region" description="Polar residues" evidence="1">
    <location>
        <begin position="378"/>
        <end position="389"/>
    </location>
</feature>
<accession>A0ABQ8K0E9</accession>
<feature type="compositionally biased region" description="Basic and acidic residues" evidence="1">
    <location>
        <begin position="184"/>
        <end position="201"/>
    </location>
</feature>
<protein>
    <submittedName>
        <fullName evidence="2">Uncharacterized protein</fullName>
    </submittedName>
</protein>
<feature type="compositionally biased region" description="Basic and acidic residues" evidence="1">
    <location>
        <begin position="322"/>
        <end position="332"/>
    </location>
</feature>
<dbReference type="EMBL" id="JADCUA010000033">
    <property type="protein sequence ID" value="KAH9830109.1"/>
    <property type="molecule type" value="Genomic_DNA"/>
</dbReference>
<feature type="region of interest" description="Disordered" evidence="1">
    <location>
        <begin position="289"/>
        <end position="365"/>
    </location>
</feature>
<feature type="region of interest" description="Disordered" evidence="1">
    <location>
        <begin position="120"/>
        <end position="251"/>
    </location>
</feature>
<keyword evidence="3" id="KW-1185">Reference proteome</keyword>
<evidence type="ECO:0000313" key="3">
    <source>
        <dbReference type="Proteomes" id="UP000814176"/>
    </source>
</evidence>
<feature type="compositionally biased region" description="Basic and acidic residues" evidence="1">
    <location>
        <begin position="623"/>
        <end position="659"/>
    </location>
</feature>
<dbReference type="Proteomes" id="UP000814176">
    <property type="component" value="Unassembled WGS sequence"/>
</dbReference>
<organism evidence="2 3">
    <name type="scientific">Rhodofomes roseus</name>
    <dbReference type="NCBI Taxonomy" id="34475"/>
    <lineage>
        <taxon>Eukaryota</taxon>
        <taxon>Fungi</taxon>
        <taxon>Dikarya</taxon>
        <taxon>Basidiomycota</taxon>
        <taxon>Agaricomycotina</taxon>
        <taxon>Agaricomycetes</taxon>
        <taxon>Polyporales</taxon>
        <taxon>Rhodofomes</taxon>
    </lineage>
</organism>
<dbReference type="RefSeq" id="XP_047773461.1">
    <property type="nucleotide sequence ID" value="XM_047926138.1"/>
</dbReference>
<feature type="compositionally biased region" description="Pro residues" evidence="1">
    <location>
        <begin position="130"/>
        <end position="143"/>
    </location>
</feature>
<sequence>MRPLTLHSSALNDAEYAVYIACLRDLAEDEPDMQASDTFYENMKVGVREARAWLRGRYSSLAPGMIDSILRLFCPSLAPADVLTGSQLFAVLRLVYHALNGRDIDKGLVFVQAHPDPQPSFPARLSIDRLPPPPPSYDPPSPDKNPFSIADLPLKSAPMVPSKSAPLPPAVPPKPSTNPFLARRGSEEGHRPSALGERERPPNPNARARSEGRTPPLPPRKPSIPVVPSLPPRHSSLAKMPETITPGTSAANPNVLIQQSLQATRVAQSLKKAEQRLQQERVWEVLKSSNPSASSVHTLRRTRSISPTKDPAAQSSSGSSGSDRRERLRDRPAPSLPPRRKLSPPASAISGSTTRSFESVARASIPTSLSRTRGVISISPSASACTSPTRTPPRPLADLPAEPPPTHPDRKPTLPGVDGERSGPSSPSTTGEFPRVYRSKSMNHPSPPPLPPLRRKRPESVQLPPISSASPSPVDSPLFMSPSRPSFPSSGTGAGTHSLSRHHSLSGVGRPRPGEVLQEPIANLQKTLSSLGQKAAPRLDSARYKAEAVFNPRGFVQHSHSRPGLSGLSGRWGVQEGEEKLIDSDDEAVGDGESSVGQDITGDSARNPGGEEPEWSQRLRRLKMGEVENDGGRESPSRRSFGVERDELKWPAGEGWKRL</sequence>
<feature type="compositionally biased region" description="Low complexity" evidence="1">
    <location>
        <begin position="310"/>
        <end position="321"/>
    </location>
</feature>
<feature type="region of interest" description="Disordered" evidence="1">
    <location>
        <begin position="377"/>
        <end position="516"/>
    </location>
</feature>
<dbReference type="GeneID" id="72006870"/>
<name>A0ABQ8K0E9_9APHY</name>